<name>A0A7C8ZFB1_OPUST</name>
<proteinExistence type="predicted"/>
<sequence>MRANRNPKIINSAFSAPVTKVLVESASASPTATPPSVSLSLHPTPAHDAGIILAHPVAAVPFVEELAAHDGMDDVTNVDMFLNLHNIDDIEMSIYSAKRKRCEEGEEVSSKATAV</sequence>
<organism evidence="1">
    <name type="scientific">Opuntia streptacantha</name>
    <name type="common">Prickly pear cactus</name>
    <name type="synonym">Opuntia cardona</name>
    <dbReference type="NCBI Taxonomy" id="393608"/>
    <lineage>
        <taxon>Eukaryota</taxon>
        <taxon>Viridiplantae</taxon>
        <taxon>Streptophyta</taxon>
        <taxon>Embryophyta</taxon>
        <taxon>Tracheophyta</taxon>
        <taxon>Spermatophyta</taxon>
        <taxon>Magnoliopsida</taxon>
        <taxon>eudicotyledons</taxon>
        <taxon>Gunneridae</taxon>
        <taxon>Pentapetalae</taxon>
        <taxon>Caryophyllales</taxon>
        <taxon>Cactineae</taxon>
        <taxon>Cactaceae</taxon>
        <taxon>Opuntioideae</taxon>
        <taxon>Opuntia</taxon>
    </lineage>
</organism>
<reference evidence="1" key="2">
    <citation type="submission" date="2020-07" db="EMBL/GenBank/DDBJ databases">
        <authorList>
            <person name="Vera ALvarez R."/>
            <person name="Arias-Moreno D.M."/>
            <person name="Jimenez-Jacinto V."/>
            <person name="Jimenez-Bremont J.F."/>
            <person name="Swaminathan K."/>
            <person name="Moose S.P."/>
            <person name="Guerrero-Gonzalez M.L."/>
            <person name="Marino-Ramirez L."/>
            <person name="Landsman D."/>
            <person name="Rodriguez-Kessler M."/>
            <person name="Delgado-Sanchez P."/>
        </authorList>
    </citation>
    <scope>NUCLEOTIDE SEQUENCE</scope>
    <source>
        <tissue evidence="1">Cladode</tissue>
    </source>
</reference>
<dbReference type="AlphaFoldDB" id="A0A7C8ZFB1"/>
<protein>
    <submittedName>
        <fullName evidence="1">Uncharacterized protein</fullName>
    </submittedName>
</protein>
<reference evidence="1" key="1">
    <citation type="journal article" date="2013" name="J. Plant Res.">
        <title>Effect of fungi and light on seed germination of three Opuntia species from semiarid lands of central Mexico.</title>
        <authorList>
            <person name="Delgado-Sanchez P."/>
            <person name="Jimenez-Bremont J.F."/>
            <person name="Guerrero-Gonzalez Mde L."/>
            <person name="Flores J."/>
        </authorList>
    </citation>
    <scope>NUCLEOTIDE SEQUENCE</scope>
    <source>
        <tissue evidence="1">Cladode</tissue>
    </source>
</reference>
<dbReference type="EMBL" id="GISG01119878">
    <property type="protein sequence ID" value="MBA4640615.1"/>
    <property type="molecule type" value="Transcribed_RNA"/>
</dbReference>
<evidence type="ECO:0000313" key="1">
    <source>
        <dbReference type="EMBL" id="MBA4640615.1"/>
    </source>
</evidence>
<accession>A0A7C8ZFB1</accession>